<sequence length="30" mass="3565">MREPKPLLLAPRKIELTFEQLPEGKAKMHY</sequence>
<name>X1KEM0_9ZZZZ</name>
<dbReference type="AlphaFoldDB" id="X1KEM0"/>
<accession>X1KEM0</accession>
<comment type="caution">
    <text evidence="1">The sequence shown here is derived from an EMBL/GenBank/DDBJ whole genome shotgun (WGS) entry which is preliminary data.</text>
</comment>
<gene>
    <name evidence="1" type="ORF">S06H3_21410</name>
</gene>
<dbReference type="EMBL" id="BARV01011242">
    <property type="protein sequence ID" value="GAI05472.1"/>
    <property type="molecule type" value="Genomic_DNA"/>
</dbReference>
<protein>
    <submittedName>
        <fullName evidence="1">Uncharacterized protein</fullName>
    </submittedName>
</protein>
<organism evidence="1">
    <name type="scientific">marine sediment metagenome</name>
    <dbReference type="NCBI Taxonomy" id="412755"/>
    <lineage>
        <taxon>unclassified sequences</taxon>
        <taxon>metagenomes</taxon>
        <taxon>ecological metagenomes</taxon>
    </lineage>
</organism>
<reference evidence="1" key="1">
    <citation type="journal article" date="2014" name="Front. Microbiol.">
        <title>High frequency of phylogenetically diverse reductive dehalogenase-homologous genes in deep subseafloor sedimentary metagenomes.</title>
        <authorList>
            <person name="Kawai M."/>
            <person name="Futagami T."/>
            <person name="Toyoda A."/>
            <person name="Takaki Y."/>
            <person name="Nishi S."/>
            <person name="Hori S."/>
            <person name="Arai W."/>
            <person name="Tsubouchi T."/>
            <person name="Morono Y."/>
            <person name="Uchiyama I."/>
            <person name="Ito T."/>
            <person name="Fujiyama A."/>
            <person name="Inagaki F."/>
            <person name="Takami H."/>
        </authorList>
    </citation>
    <scope>NUCLEOTIDE SEQUENCE</scope>
    <source>
        <strain evidence="1">Expedition CK06-06</strain>
    </source>
</reference>
<proteinExistence type="predicted"/>
<feature type="non-terminal residue" evidence="1">
    <location>
        <position position="30"/>
    </location>
</feature>
<evidence type="ECO:0000313" key="1">
    <source>
        <dbReference type="EMBL" id="GAI05472.1"/>
    </source>
</evidence>